<name>A0AAU8JQF4_9ACTN</name>
<evidence type="ECO:0000313" key="2">
    <source>
        <dbReference type="EMBL" id="XCM78518.1"/>
    </source>
</evidence>
<feature type="region of interest" description="Disordered" evidence="1">
    <location>
        <begin position="68"/>
        <end position="89"/>
    </location>
</feature>
<dbReference type="KEGG" id="kcm:ABWK59_06045"/>
<sequence>MQDHLRQVAGGQRSLAGLFHGYSACAGRGPGIAPAEDPYELTGSVRLDVPDDRRPGIVRKLRDALGAEGFRIGEDPESAAGDPSAPPTDAFQAVHEGEQVEDCYTVDVRSAKPGLGVALAVTLPCLEPPAGATSAP</sequence>
<gene>
    <name evidence="2" type="ORF">ABWK59_06045</name>
</gene>
<dbReference type="EMBL" id="CP159872">
    <property type="protein sequence ID" value="XCM78518.1"/>
    <property type="molecule type" value="Genomic_DNA"/>
</dbReference>
<dbReference type="AlphaFoldDB" id="A0AAU8JQF4"/>
<accession>A0AAU8JQF4</accession>
<organism evidence="2">
    <name type="scientific">Kitasatospora camelliae</name>
    <dbReference type="NCBI Taxonomy" id="3156397"/>
    <lineage>
        <taxon>Bacteria</taxon>
        <taxon>Bacillati</taxon>
        <taxon>Actinomycetota</taxon>
        <taxon>Actinomycetes</taxon>
        <taxon>Kitasatosporales</taxon>
        <taxon>Streptomycetaceae</taxon>
        <taxon>Kitasatospora</taxon>
    </lineage>
</organism>
<protein>
    <submittedName>
        <fullName evidence="2">Uncharacterized protein</fullName>
    </submittedName>
</protein>
<proteinExistence type="predicted"/>
<evidence type="ECO:0000256" key="1">
    <source>
        <dbReference type="SAM" id="MobiDB-lite"/>
    </source>
</evidence>
<dbReference type="RefSeq" id="WP_354638470.1">
    <property type="nucleotide sequence ID" value="NZ_CP159872.1"/>
</dbReference>
<reference evidence="2" key="1">
    <citation type="submission" date="2024-06" db="EMBL/GenBank/DDBJ databases">
        <title>The genome sequences of Kitasatospora sp. strain HUAS MG31.</title>
        <authorList>
            <person name="Mo P."/>
        </authorList>
    </citation>
    <scope>NUCLEOTIDE SEQUENCE</scope>
    <source>
        <strain evidence="2">HUAS MG31</strain>
    </source>
</reference>